<dbReference type="EMBL" id="JBHULC010000022">
    <property type="protein sequence ID" value="MFD2522948.1"/>
    <property type="molecule type" value="Genomic_DNA"/>
</dbReference>
<comment type="caution">
    <text evidence="1">The sequence shown here is derived from an EMBL/GenBank/DDBJ whole genome shotgun (WGS) entry which is preliminary data.</text>
</comment>
<accession>A0ABW5JCY5</accession>
<gene>
    <name evidence="1" type="ORF">ACFSR2_18760</name>
</gene>
<keyword evidence="2" id="KW-1185">Reference proteome</keyword>
<organism evidence="1 2">
    <name type="scientific">Emticicia soli</name>
    <dbReference type="NCBI Taxonomy" id="2027878"/>
    <lineage>
        <taxon>Bacteria</taxon>
        <taxon>Pseudomonadati</taxon>
        <taxon>Bacteroidota</taxon>
        <taxon>Cytophagia</taxon>
        <taxon>Cytophagales</taxon>
        <taxon>Leadbetterellaceae</taxon>
        <taxon>Emticicia</taxon>
    </lineage>
</organism>
<evidence type="ECO:0000313" key="1">
    <source>
        <dbReference type="EMBL" id="MFD2522948.1"/>
    </source>
</evidence>
<proteinExistence type="predicted"/>
<sequence>MSAISFSNVIDRRQYDEREKRYLKKRKNLHQSDYALTQDSSSR</sequence>
<protein>
    <submittedName>
        <fullName evidence="1">Uncharacterized protein</fullName>
    </submittedName>
</protein>
<dbReference type="Proteomes" id="UP001597510">
    <property type="component" value="Unassembled WGS sequence"/>
</dbReference>
<reference evidence="2" key="1">
    <citation type="journal article" date="2019" name="Int. J. Syst. Evol. Microbiol.">
        <title>The Global Catalogue of Microorganisms (GCM) 10K type strain sequencing project: providing services to taxonomists for standard genome sequencing and annotation.</title>
        <authorList>
            <consortium name="The Broad Institute Genomics Platform"/>
            <consortium name="The Broad Institute Genome Sequencing Center for Infectious Disease"/>
            <person name="Wu L."/>
            <person name="Ma J."/>
        </authorList>
    </citation>
    <scope>NUCLEOTIDE SEQUENCE [LARGE SCALE GENOMIC DNA]</scope>
    <source>
        <strain evidence="2">KCTC 52344</strain>
    </source>
</reference>
<evidence type="ECO:0000313" key="2">
    <source>
        <dbReference type="Proteomes" id="UP001597510"/>
    </source>
</evidence>
<name>A0ABW5JCY5_9BACT</name>